<evidence type="ECO:0000256" key="1">
    <source>
        <dbReference type="SAM" id="MobiDB-lite"/>
    </source>
</evidence>
<proteinExistence type="predicted"/>
<dbReference type="EMBL" id="KR029601">
    <property type="protein sequence ID" value="AKH48059.1"/>
    <property type="molecule type" value="Genomic_DNA"/>
</dbReference>
<sequence>MLRGVWRDICRCARDWTSPRSAGGSRVLLCPDARPTRYAPARGCGGCRQGAEHHRHGSQAGARRRVSAGTAGEVASRGRPRRIGGYLLSDRASTRISRSRVSPIRSAIA</sequence>
<reference evidence="2" key="2">
    <citation type="submission" date="2015-03" db="EMBL/GenBank/DDBJ databases">
        <authorList>
            <person name="Chow C.-E.T."/>
            <person name="Winget D.M."/>
            <person name="White R.A.III."/>
            <person name="Hallam S.J."/>
            <person name="Suttle C.A."/>
        </authorList>
    </citation>
    <scope>NUCLEOTIDE SEQUENCE</scope>
    <source>
        <strain evidence="2">Oxic1_6</strain>
    </source>
</reference>
<protein>
    <submittedName>
        <fullName evidence="2">Uncharacterized protein</fullName>
    </submittedName>
</protein>
<name>A0A0F7L665_9VIRU</name>
<reference evidence="2" key="1">
    <citation type="journal article" date="2015" name="Front. Microbiol.">
        <title>Combining genomic sequencing methods to explore viral diversity and reveal potential virus-host interactions.</title>
        <authorList>
            <person name="Chow C.E."/>
            <person name="Winget D.M."/>
            <person name="White R.A.III."/>
            <person name="Hallam S.J."/>
            <person name="Suttle C.A."/>
        </authorList>
    </citation>
    <scope>NUCLEOTIDE SEQUENCE</scope>
    <source>
        <strain evidence="2">Oxic1_6</strain>
    </source>
</reference>
<feature type="compositionally biased region" description="Basic residues" evidence="1">
    <location>
        <begin position="53"/>
        <end position="66"/>
    </location>
</feature>
<evidence type="ECO:0000313" key="2">
    <source>
        <dbReference type="EMBL" id="AKH48059.1"/>
    </source>
</evidence>
<feature type="region of interest" description="Disordered" evidence="1">
    <location>
        <begin position="47"/>
        <end position="78"/>
    </location>
</feature>
<organism evidence="2">
    <name type="scientific">uncultured marine virus</name>
    <dbReference type="NCBI Taxonomy" id="186617"/>
    <lineage>
        <taxon>Viruses</taxon>
        <taxon>environmental samples</taxon>
    </lineage>
</organism>
<accession>A0A0F7L665</accession>